<dbReference type="PANTHER" id="PTHR43179:SF12">
    <property type="entry name" value="GALACTOFURANOSYLTRANSFERASE GLFT2"/>
    <property type="match status" value="1"/>
</dbReference>
<dbReference type="GO" id="GO:0016757">
    <property type="term" value="F:glycosyltransferase activity"/>
    <property type="evidence" value="ECO:0007669"/>
    <property type="project" value="UniProtKB-KW"/>
</dbReference>
<dbReference type="Gene3D" id="3.90.550.10">
    <property type="entry name" value="Spore Coat Polysaccharide Biosynthesis Protein SpsA, Chain A"/>
    <property type="match status" value="1"/>
</dbReference>
<keyword evidence="2" id="KW-0328">Glycosyltransferase</keyword>
<evidence type="ECO:0000256" key="1">
    <source>
        <dbReference type="ARBA" id="ARBA00006739"/>
    </source>
</evidence>
<keyword evidence="6" id="KW-1185">Reference proteome</keyword>
<name>A0A1V2H044_9PROT</name>
<dbReference type="InterPro" id="IPR001173">
    <property type="entry name" value="Glyco_trans_2-like"/>
</dbReference>
<organism evidence="5 6">
    <name type="scientific">Teichococcus deserti</name>
    <dbReference type="NCBI Taxonomy" id="1817963"/>
    <lineage>
        <taxon>Bacteria</taxon>
        <taxon>Pseudomonadati</taxon>
        <taxon>Pseudomonadota</taxon>
        <taxon>Alphaproteobacteria</taxon>
        <taxon>Acetobacterales</taxon>
        <taxon>Roseomonadaceae</taxon>
        <taxon>Roseomonas</taxon>
    </lineage>
</organism>
<dbReference type="RefSeq" id="WP_076958406.1">
    <property type="nucleotide sequence ID" value="NZ_MLCO01000170.1"/>
</dbReference>
<evidence type="ECO:0000313" key="6">
    <source>
        <dbReference type="Proteomes" id="UP000188879"/>
    </source>
</evidence>
<evidence type="ECO:0000259" key="4">
    <source>
        <dbReference type="Pfam" id="PF00535"/>
    </source>
</evidence>
<proteinExistence type="inferred from homology"/>
<accession>A0A1V2H044</accession>
<dbReference type="Proteomes" id="UP000188879">
    <property type="component" value="Unassembled WGS sequence"/>
</dbReference>
<dbReference type="EMBL" id="MLCO01000170">
    <property type="protein sequence ID" value="ONG51267.1"/>
    <property type="molecule type" value="Genomic_DNA"/>
</dbReference>
<dbReference type="InterPro" id="IPR029044">
    <property type="entry name" value="Nucleotide-diphossugar_trans"/>
</dbReference>
<evidence type="ECO:0000256" key="3">
    <source>
        <dbReference type="ARBA" id="ARBA00022679"/>
    </source>
</evidence>
<comment type="caution">
    <text evidence="5">The sequence shown here is derived from an EMBL/GenBank/DDBJ whole genome shotgun (WGS) entry which is preliminary data.</text>
</comment>
<dbReference type="CDD" id="cd00761">
    <property type="entry name" value="Glyco_tranf_GTA_type"/>
    <property type="match status" value="1"/>
</dbReference>
<keyword evidence="3" id="KW-0808">Transferase</keyword>
<feature type="domain" description="Glycosyltransferase 2-like" evidence="4">
    <location>
        <begin position="5"/>
        <end position="139"/>
    </location>
</feature>
<evidence type="ECO:0000313" key="5">
    <source>
        <dbReference type="EMBL" id="ONG51267.1"/>
    </source>
</evidence>
<dbReference type="PANTHER" id="PTHR43179">
    <property type="entry name" value="RHAMNOSYLTRANSFERASE WBBL"/>
    <property type="match status" value="1"/>
</dbReference>
<dbReference type="AlphaFoldDB" id="A0A1V2H044"/>
<reference evidence="5 6" key="1">
    <citation type="submission" date="2016-10" db="EMBL/GenBank/DDBJ databases">
        <title>Draft Genome sequence of Roseomonas sp. strain M3.</title>
        <authorList>
            <person name="Subhash Y."/>
            <person name="Lee S."/>
        </authorList>
    </citation>
    <scope>NUCLEOTIDE SEQUENCE [LARGE SCALE GENOMIC DNA]</scope>
    <source>
        <strain evidence="5 6">M3</strain>
    </source>
</reference>
<dbReference type="Pfam" id="PF00535">
    <property type="entry name" value="Glycos_transf_2"/>
    <property type="match status" value="1"/>
</dbReference>
<evidence type="ECO:0000256" key="2">
    <source>
        <dbReference type="ARBA" id="ARBA00022676"/>
    </source>
</evidence>
<sequence length="312" mass="33515">MPSVTIVICTYNRPGPLREALVSTLSQDLPAGFSGDVVVVDNSRDANARAAVEALAAQSGGLPLRYISAPQPNVSLARNTGVAASRSDYVVFLDDDQWFEPGCVAALLTTAEQTGADMVFGPVLADFPGGIPDWDPQGKAYERLVNWPTGTTAPLRLTGNQSGRWIATGNLAARRATTLTDPLPFDPELGTCGGEDFDLFSRLDAAGRRFVWCAEAVAHEPVPPGRATLAYMRKRGFHNGKIYGTMLMRNSTHRLLTAANLTARALVQCVLTGGRLAWASLRGDPSAARHSLKLADVAGKLVWWSLSRQTPW</sequence>
<protein>
    <recommendedName>
        <fullName evidence="4">Glycosyltransferase 2-like domain-containing protein</fullName>
    </recommendedName>
</protein>
<gene>
    <name evidence="5" type="ORF">BKE38_16415</name>
</gene>
<comment type="similarity">
    <text evidence="1">Belongs to the glycosyltransferase 2 family.</text>
</comment>
<dbReference type="SUPFAM" id="SSF53448">
    <property type="entry name" value="Nucleotide-diphospho-sugar transferases"/>
    <property type="match status" value="1"/>
</dbReference>